<dbReference type="RefSeq" id="WP_309531700.1">
    <property type="nucleotide sequence ID" value="NZ_CP133721.1"/>
</dbReference>
<name>A0ABY9R908_9FLAO</name>
<keyword evidence="1" id="KW-0472">Membrane</keyword>
<evidence type="ECO:0008006" key="4">
    <source>
        <dbReference type="Google" id="ProtNLM"/>
    </source>
</evidence>
<sequence length="799" mass="86841">MKNNFQYYMFQNFTFLVKIVFCIYFFHTGVYSQVQNNGILFINDNATLYIGSSNFIFGVASSTKTSRTSNSNGKLQLGANASFTGFSSSLFVDGFLSTKSSNYTLLPTGHEAVYAPIGITNSAPVNGVEVAYFNNTILGTLDSTLSTLPSTGYWQIKGDNPVITLIWNSDISSLTNSIANLTIAGFNTTTLKWEAISSTTPTGSLVAGTISSITNVPINSYNAFTLAKRSISCANLVNVSGNTCTWNGTSWDVIPTLADNAVILASGAPGSFVCNTLNIGSNSISLTNNGQTIEVVNDIQGNGIISMSSTASILQRNDSSVITPQIVLTKSTRSNMRANDYVYWGSPLNSDCFSQLDGARAYDSSNILQSNSPAFDYKYQYVSGNASSTGGWQPLSIVEKGKGFIMRIKEQAPFSVTTPFSGHINLTFSGIANNGNVTVNTYNLNATNPASARNFNLLANPYPSAIDADKFLEYNTNLDGVIYLWKATTPNSGLAGATYANDYIAYTRAGSTAVTGVPGDVDFTGKIASGQGFKVKALDNSSTVGQVFFNNCMRIAINNNQFMRTTQETLQSSNRFKVKITDSNGNGNQLLIAYLPEASLAYDRMYDASLNSVSPVQVYTLLDNTSRKLAINARPIFDINDEVFLGYAKSSTESSPLSINITQREGVFENSTTPVYLFDSILNIYHDFNNGAYNFIPQVQEDNSRFKIVYQTPLSTSSFVNNNVLATVSQGVLKINSSMQLSNVDVYDITGRKILSTKLSIPENTFQIPFYHEEGVYIVKSMLINGQILSQKIINIINY</sequence>
<accession>A0ABY9R908</accession>
<organism evidence="2 3">
    <name type="scientific">Flavobacterium nakdongensis</name>
    <dbReference type="NCBI Taxonomy" id="3073563"/>
    <lineage>
        <taxon>Bacteria</taxon>
        <taxon>Pseudomonadati</taxon>
        <taxon>Bacteroidota</taxon>
        <taxon>Flavobacteriia</taxon>
        <taxon>Flavobacteriales</taxon>
        <taxon>Flavobacteriaceae</taxon>
        <taxon>Flavobacterium</taxon>
    </lineage>
</organism>
<dbReference type="Proteomes" id="UP001180481">
    <property type="component" value="Chromosome"/>
</dbReference>
<feature type="transmembrane region" description="Helical" evidence="1">
    <location>
        <begin position="7"/>
        <end position="26"/>
    </location>
</feature>
<protein>
    <recommendedName>
        <fullName evidence="4">T9SS type A sorting domain-containing protein</fullName>
    </recommendedName>
</protein>
<keyword evidence="3" id="KW-1185">Reference proteome</keyword>
<evidence type="ECO:0000313" key="2">
    <source>
        <dbReference type="EMBL" id="WMW77323.1"/>
    </source>
</evidence>
<proteinExistence type="predicted"/>
<dbReference type="EMBL" id="CP133721">
    <property type="protein sequence ID" value="WMW77323.1"/>
    <property type="molecule type" value="Genomic_DNA"/>
</dbReference>
<keyword evidence="1" id="KW-0812">Transmembrane</keyword>
<evidence type="ECO:0000256" key="1">
    <source>
        <dbReference type="SAM" id="Phobius"/>
    </source>
</evidence>
<evidence type="ECO:0000313" key="3">
    <source>
        <dbReference type="Proteomes" id="UP001180481"/>
    </source>
</evidence>
<keyword evidence="1" id="KW-1133">Transmembrane helix</keyword>
<reference evidence="2" key="1">
    <citation type="submission" date="2023-09" db="EMBL/GenBank/DDBJ databases">
        <title>Flavobacterium sp. 20NA77.7 isolated from freshwater.</title>
        <authorList>
            <person name="Le V."/>
            <person name="Ko S.-R."/>
            <person name="Ahn C.-Y."/>
            <person name="Oh H.-M."/>
        </authorList>
    </citation>
    <scope>NUCLEOTIDE SEQUENCE</scope>
    <source>
        <strain evidence="2">20NA77.7</strain>
    </source>
</reference>
<gene>
    <name evidence="2" type="ORF">RF683_07445</name>
</gene>